<dbReference type="Proteomes" id="UP000334990">
    <property type="component" value="Unassembled WGS sequence"/>
</dbReference>
<sequence length="124" mass="13668">MGADIYLEVHGDGLDAGEREHLFRLLRAELLQLPVDDVTPRGAGEAPPGARGLGDVIIGLLVTAQPTWEMLDSLVNTVRNWLTRADGERSVRLEIDGDVLELTGTTEALQTRLADEWIRLHSME</sequence>
<reference evidence="1 2" key="1">
    <citation type="submission" date="2019-10" db="EMBL/GenBank/DDBJ databases">
        <title>Whole genome shotgun sequence of Acrocarpospora corrugata NBRC 13972.</title>
        <authorList>
            <person name="Ichikawa N."/>
            <person name="Kimura A."/>
            <person name="Kitahashi Y."/>
            <person name="Komaki H."/>
            <person name="Oguchi A."/>
        </authorList>
    </citation>
    <scope>NUCLEOTIDE SEQUENCE [LARGE SCALE GENOMIC DNA]</scope>
    <source>
        <strain evidence="1 2">NBRC 13972</strain>
    </source>
</reference>
<organism evidence="1 2">
    <name type="scientific">Acrocarpospora corrugata</name>
    <dbReference type="NCBI Taxonomy" id="35763"/>
    <lineage>
        <taxon>Bacteria</taxon>
        <taxon>Bacillati</taxon>
        <taxon>Actinomycetota</taxon>
        <taxon>Actinomycetes</taxon>
        <taxon>Streptosporangiales</taxon>
        <taxon>Streptosporangiaceae</taxon>
        <taxon>Acrocarpospora</taxon>
    </lineage>
</organism>
<dbReference type="RefSeq" id="WP_155337826.1">
    <property type="nucleotide sequence ID" value="NZ_BAAABN010000042.1"/>
</dbReference>
<comment type="caution">
    <text evidence="1">The sequence shown here is derived from an EMBL/GenBank/DDBJ whole genome shotgun (WGS) entry which is preliminary data.</text>
</comment>
<name>A0A5M3W337_9ACTN</name>
<dbReference type="AlphaFoldDB" id="A0A5M3W337"/>
<evidence type="ECO:0000313" key="1">
    <source>
        <dbReference type="EMBL" id="GES01551.1"/>
    </source>
</evidence>
<accession>A0A5M3W337</accession>
<keyword evidence="2" id="KW-1185">Reference proteome</keyword>
<evidence type="ECO:0000313" key="2">
    <source>
        <dbReference type="Proteomes" id="UP000334990"/>
    </source>
</evidence>
<dbReference type="OrthoDB" id="3430053at2"/>
<gene>
    <name evidence="1" type="ORF">Acor_36150</name>
</gene>
<protein>
    <submittedName>
        <fullName evidence="1">Uncharacterized protein</fullName>
    </submittedName>
</protein>
<dbReference type="EMBL" id="BLAD01000051">
    <property type="protein sequence ID" value="GES01551.1"/>
    <property type="molecule type" value="Genomic_DNA"/>
</dbReference>
<proteinExistence type="predicted"/>